<evidence type="ECO:0000313" key="2">
    <source>
        <dbReference type="EMBL" id="KAL3316915.1"/>
    </source>
</evidence>
<reference evidence="2 3" key="1">
    <citation type="submission" date="2024-11" db="EMBL/GenBank/DDBJ databases">
        <title>Adaptive evolution of stress response genes in parasites aligns with host niche diversity.</title>
        <authorList>
            <person name="Hahn C."/>
            <person name="Resl P."/>
        </authorList>
    </citation>
    <scope>NUCLEOTIDE SEQUENCE [LARGE SCALE GENOMIC DNA]</scope>
    <source>
        <strain evidence="2">EGGRZ-B1_66</strain>
        <tissue evidence="2">Body</tissue>
    </source>
</reference>
<name>A0ABD2QBH7_9PLAT</name>
<dbReference type="EMBL" id="JBJKFK010000463">
    <property type="protein sequence ID" value="KAL3316915.1"/>
    <property type="molecule type" value="Genomic_DNA"/>
</dbReference>
<proteinExistence type="predicted"/>
<dbReference type="AlphaFoldDB" id="A0ABD2QBH7"/>
<comment type="caution">
    <text evidence="2">The sequence shown here is derived from an EMBL/GenBank/DDBJ whole genome shotgun (WGS) entry which is preliminary data.</text>
</comment>
<evidence type="ECO:0000313" key="3">
    <source>
        <dbReference type="Proteomes" id="UP001626550"/>
    </source>
</evidence>
<accession>A0ABD2QBH7</accession>
<gene>
    <name evidence="2" type="ORF">Ciccas_004424</name>
</gene>
<keyword evidence="3" id="KW-1185">Reference proteome</keyword>
<feature type="non-terminal residue" evidence="2">
    <location>
        <position position="220"/>
    </location>
</feature>
<feature type="compositionally biased region" description="Polar residues" evidence="1">
    <location>
        <begin position="164"/>
        <end position="181"/>
    </location>
</feature>
<sequence>MFCIKNDDSVEEEAKQGVAASVMTAVAESGEEELSEVLAWLVELGDPCEDMETAFLKFESLSNYSGGEALPWARFLALCCLNRMPRVVVKVREVAEKMFQLLTSVSNLRRQQSHLAQSTPPPPSTTLNSEVSTTSSSSRRSSRSNQGNSANSISGRRSHHRQRNQASQAQMTGPTRFNQNGATYSGSNLGLNASAMLALEQKIDIRLQLIHAICNLHSSW</sequence>
<organism evidence="2 3">
    <name type="scientific">Cichlidogyrus casuarinus</name>
    <dbReference type="NCBI Taxonomy" id="1844966"/>
    <lineage>
        <taxon>Eukaryota</taxon>
        <taxon>Metazoa</taxon>
        <taxon>Spiralia</taxon>
        <taxon>Lophotrochozoa</taxon>
        <taxon>Platyhelminthes</taxon>
        <taxon>Monogenea</taxon>
        <taxon>Monopisthocotylea</taxon>
        <taxon>Dactylogyridea</taxon>
        <taxon>Ancyrocephalidae</taxon>
        <taxon>Cichlidogyrus</taxon>
    </lineage>
</organism>
<evidence type="ECO:0000256" key="1">
    <source>
        <dbReference type="SAM" id="MobiDB-lite"/>
    </source>
</evidence>
<dbReference type="Proteomes" id="UP001626550">
    <property type="component" value="Unassembled WGS sequence"/>
</dbReference>
<feature type="compositionally biased region" description="Low complexity" evidence="1">
    <location>
        <begin position="125"/>
        <end position="152"/>
    </location>
</feature>
<protein>
    <submittedName>
        <fullName evidence="2">Uncharacterized protein</fullName>
    </submittedName>
</protein>
<feature type="region of interest" description="Disordered" evidence="1">
    <location>
        <begin position="111"/>
        <end position="181"/>
    </location>
</feature>